<organism evidence="2 3">
    <name type="scientific">Blastomyces gilchristii (strain SLH14081)</name>
    <name type="common">Blastomyces dermatitidis</name>
    <dbReference type="NCBI Taxonomy" id="559298"/>
    <lineage>
        <taxon>Eukaryota</taxon>
        <taxon>Fungi</taxon>
        <taxon>Dikarya</taxon>
        <taxon>Ascomycota</taxon>
        <taxon>Pezizomycotina</taxon>
        <taxon>Eurotiomycetes</taxon>
        <taxon>Eurotiomycetidae</taxon>
        <taxon>Onygenales</taxon>
        <taxon>Ajellomycetaceae</taxon>
        <taxon>Blastomyces</taxon>
    </lineage>
</organism>
<feature type="non-terminal residue" evidence="2">
    <location>
        <position position="159"/>
    </location>
</feature>
<keyword evidence="1" id="KW-0812">Transmembrane</keyword>
<dbReference type="GeneID" id="42529429"/>
<feature type="transmembrane region" description="Helical" evidence="1">
    <location>
        <begin position="36"/>
        <end position="56"/>
    </location>
</feature>
<evidence type="ECO:0000256" key="1">
    <source>
        <dbReference type="SAM" id="Phobius"/>
    </source>
</evidence>
<reference evidence="3" key="1">
    <citation type="journal article" date="2015" name="PLoS Genet.">
        <title>The dynamic genome and transcriptome of the human fungal pathogen Blastomyces and close relative Emmonsia.</title>
        <authorList>
            <person name="Munoz J.F."/>
            <person name="Gauthier G.M."/>
            <person name="Desjardins C.A."/>
            <person name="Gallo J.E."/>
            <person name="Holder J."/>
            <person name="Sullivan T.D."/>
            <person name="Marty A.J."/>
            <person name="Carmen J.C."/>
            <person name="Chen Z."/>
            <person name="Ding L."/>
            <person name="Gujja S."/>
            <person name="Magrini V."/>
            <person name="Misas E."/>
            <person name="Mitreva M."/>
            <person name="Priest M."/>
            <person name="Saif S."/>
            <person name="Whiston E.A."/>
            <person name="Young S."/>
            <person name="Zeng Q."/>
            <person name="Goldman W.E."/>
            <person name="Mardis E.R."/>
            <person name="Taylor J.W."/>
            <person name="McEwen J.G."/>
            <person name="Clay O.K."/>
            <person name="Klein B.S."/>
            <person name="Cuomo C.A."/>
        </authorList>
    </citation>
    <scope>NUCLEOTIDE SEQUENCE [LARGE SCALE GENOMIC DNA]</scope>
    <source>
        <strain evidence="3">SLH14081</strain>
    </source>
</reference>
<sequence>SSHVDRSVFTDDCNFNVKLLIKNLRDIIIKKLSVSYVTKSSIFSSILSVSFSAALFQSSISVSVSDSLTSTISVPVILTSTTSAFSVSIISTFIISSLCFKKILYRLNESHFLLIASVSEIILIKDNHTAETTLFHSQASSITFSFFSAEKIVYTSDYK</sequence>
<feature type="non-terminal residue" evidence="2">
    <location>
        <position position="1"/>
    </location>
</feature>
<dbReference type="KEGG" id="bgh:BDBG_17883"/>
<evidence type="ECO:0000313" key="3">
    <source>
        <dbReference type="Proteomes" id="UP000002038"/>
    </source>
</evidence>
<proteinExistence type="predicted"/>
<keyword evidence="1" id="KW-0472">Membrane</keyword>
<evidence type="ECO:0000313" key="2">
    <source>
        <dbReference type="EMBL" id="OAT13693.1"/>
    </source>
</evidence>
<gene>
    <name evidence="2" type="ORF">BDBG_17883</name>
</gene>
<keyword evidence="3" id="KW-1185">Reference proteome</keyword>
<dbReference type="AlphaFoldDB" id="A0A179V0W5"/>
<name>A0A179V0W5_BLAGS</name>
<feature type="transmembrane region" description="Helical" evidence="1">
    <location>
        <begin position="76"/>
        <end position="100"/>
    </location>
</feature>
<dbReference type="VEuPathDB" id="FungiDB:BDBG_17883"/>
<keyword evidence="1" id="KW-1133">Transmembrane helix</keyword>
<protein>
    <submittedName>
        <fullName evidence="2">Uncharacterized protein</fullName>
    </submittedName>
</protein>
<dbReference type="EMBL" id="GG657476">
    <property type="protein sequence ID" value="OAT13693.1"/>
    <property type="molecule type" value="Genomic_DNA"/>
</dbReference>
<dbReference type="Proteomes" id="UP000002038">
    <property type="component" value="Unassembled WGS sequence"/>
</dbReference>
<dbReference type="RefSeq" id="XP_031581054.1">
    <property type="nucleotide sequence ID" value="XM_031725508.1"/>
</dbReference>
<accession>A0A179V0W5</accession>